<evidence type="ECO:0000313" key="10">
    <source>
        <dbReference type="EMBL" id="RKK03453.1"/>
    </source>
</evidence>
<dbReference type="AlphaFoldDB" id="A0A3A9JFH1"/>
<dbReference type="InParanoid" id="A0A3A9JFH1"/>
<dbReference type="InterPro" id="IPR018028">
    <property type="entry name" value="Catalase"/>
</dbReference>
<name>A0A3A9JFH1_9PROT</name>
<evidence type="ECO:0000256" key="1">
    <source>
        <dbReference type="ARBA" id="ARBA00005329"/>
    </source>
</evidence>
<evidence type="ECO:0000256" key="6">
    <source>
        <dbReference type="ARBA" id="ARBA00023002"/>
    </source>
</evidence>
<evidence type="ECO:0000256" key="8">
    <source>
        <dbReference type="SAM" id="MobiDB-lite"/>
    </source>
</evidence>
<dbReference type="Pfam" id="PF00199">
    <property type="entry name" value="Catalase"/>
    <property type="match status" value="1"/>
</dbReference>
<keyword evidence="3 10" id="KW-0575">Peroxidase</keyword>
<reference evidence="10 11" key="1">
    <citation type="submission" date="2018-09" db="EMBL/GenBank/DDBJ databases">
        <title>Roseomonas sp. nov., isolated from feces of Tibetan antelopes in the Qinghai-Tibet plateau, China.</title>
        <authorList>
            <person name="Tian Z."/>
        </authorList>
    </citation>
    <scope>NUCLEOTIDE SEQUENCE [LARGE SCALE GENOMIC DNA]</scope>
    <source>
        <strain evidence="10 11">Z24</strain>
    </source>
</reference>
<evidence type="ECO:0000256" key="3">
    <source>
        <dbReference type="ARBA" id="ARBA00022559"/>
    </source>
</evidence>
<comment type="caution">
    <text evidence="10">The sequence shown here is derived from an EMBL/GenBank/DDBJ whole genome shotgun (WGS) entry which is preliminary data.</text>
</comment>
<evidence type="ECO:0000259" key="9">
    <source>
        <dbReference type="SMART" id="SM01060"/>
    </source>
</evidence>
<dbReference type="GO" id="GO:0005737">
    <property type="term" value="C:cytoplasm"/>
    <property type="evidence" value="ECO:0007669"/>
    <property type="project" value="TreeGrafter"/>
</dbReference>
<protein>
    <recommendedName>
        <fullName evidence="2">catalase</fullName>
        <ecNumber evidence="2">1.11.1.6</ecNumber>
    </recommendedName>
</protein>
<dbReference type="SMART" id="SM01060">
    <property type="entry name" value="Catalase"/>
    <property type="match status" value="1"/>
</dbReference>
<feature type="compositionally biased region" description="Low complexity" evidence="8">
    <location>
        <begin position="23"/>
        <end position="39"/>
    </location>
</feature>
<evidence type="ECO:0000256" key="4">
    <source>
        <dbReference type="ARBA" id="ARBA00022617"/>
    </source>
</evidence>
<evidence type="ECO:0000256" key="7">
    <source>
        <dbReference type="ARBA" id="ARBA00023004"/>
    </source>
</evidence>
<evidence type="ECO:0000313" key="11">
    <source>
        <dbReference type="Proteomes" id="UP000278036"/>
    </source>
</evidence>
<dbReference type="GO" id="GO:0042542">
    <property type="term" value="P:response to hydrogen peroxide"/>
    <property type="evidence" value="ECO:0007669"/>
    <property type="project" value="TreeGrafter"/>
</dbReference>
<dbReference type="Gene3D" id="1.20.1280.120">
    <property type="match status" value="1"/>
</dbReference>
<accession>A0A3A9JFH1</accession>
<dbReference type="Proteomes" id="UP000278036">
    <property type="component" value="Unassembled WGS sequence"/>
</dbReference>
<dbReference type="GO" id="GO:0042744">
    <property type="term" value="P:hydrogen peroxide catabolic process"/>
    <property type="evidence" value="ECO:0007669"/>
    <property type="project" value="TreeGrafter"/>
</dbReference>
<proteinExistence type="inferred from homology"/>
<dbReference type="GO" id="GO:0046872">
    <property type="term" value="F:metal ion binding"/>
    <property type="evidence" value="ECO:0007669"/>
    <property type="project" value="UniProtKB-KW"/>
</dbReference>
<dbReference type="PRINTS" id="PR00067">
    <property type="entry name" value="CATALASE"/>
</dbReference>
<dbReference type="InterPro" id="IPR020835">
    <property type="entry name" value="Catalase_sf"/>
</dbReference>
<feature type="domain" description="Catalase core" evidence="9">
    <location>
        <begin position="33"/>
        <end position="325"/>
    </location>
</feature>
<keyword evidence="7" id="KW-0408">Iron</keyword>
<dbReference type="InterPro" id="IPR011614">
    <property type="entry name" value="Catalase_core"/>
</dbReference>
<keyword evidence="5" id="KW-0479">Metal-binding</keyword>
<dbReference type="PROSITE" id="PS51402">
    <property type="entry name" value="CATALASE_3"/>
    <property type="match status" value="1"/>
</dbReference>
<comment type="similarity">
    <text evidence="1">Belongs to the catalase family.</text>
</comment>
<dbReference type="PANTHER" id="PTHR11465">
    <property type="entry name" value="CATALASE"/>
    <property type="match status" value="1"/>
</dbReference>
<keyword evidence="4" id="KW-0349">Heme</keyword>
<keyword evidence="6 10" id="KW-0560">Oxidoreductase</keyword>
<sequence length="325" mass="34116">MATAMSRRPHYAPFREADSLPRPRQAAGPGQHAGGAADPAGGGQGGRRAGGAGDRAADRRCLRPALRRAAHLSRAAHFTGAATPVLARFSNFAAIPGLPDGHPAASPRGLAVKFLLPDGGETDIVAHSFNGFPAATPEAFLCFLRSLPDAARLEALAAAEPAVRRFLDTPKPPPASYASENYFGVTAFVFVDAAGRRRHGRYRILPQAGAAWLTPEAAAAREPGYLAAELRSRLAAGPVALRLMLQLAAPGDQTADGSHPWPEDRPLAELGALSLHRLAGAPDAARPDLRFVPTSLVAGIEPSDDPMLLARTLAYDVSAERRARP</sequence>
<evidence type="ECO:0000256" key="5">
    <source>
        <dbReference type="ARBA" id="ARBA00022723"/>
    </source>
</evidence>
<dbReference type="GO" id="GO:0020037">
    <property type="term" value="F:heme binding"/>
    <property type="evidence" value="ECO:0007669"/>
    <property type="project" value="InterPro"/>
</dbReference>
<dbReference type="GO" id="GO:0004096">
    <property type="term" value="F:catalase activity"/>
    <property type="evidence" value="ECO:0007669"/>
    <property type="project" value="UniProtKB-EC"/>
</dbReference>
<dbReference type="SUPFAM" id="SSF56634">
    <property type="entry name" value="Heme-dependent catalase-like"/>
    <property type="match status" value="1"/>
</dbReference>
<dbReference type="EMBL" id="RAQU01000086">
    <property type="protein sequence ID" value="RKK03453.1"/>
    <property type="molecule type" value="Genomic_DNA"/>
</dbReference>
<evidence type="ECO:0000256" key="2">
    <source>
        <dbReference type="ARBA" id="ARBA00012314"/>
    </source>
</evidence>
<organism evidence="10 11">
    <name type="scientific">Teichococcus wenyumeiae</name>
    <dbReference type="NCBI Taxonomy" id="2478470"/>
    <lineage>
        <taxon>Bacteria</taxon>
        <taxon>Pseudomonadati</taxon>
        <taxon>Pseudomonadota</taxon>
        <taxon>Alphaproteobacteria</taxon>
        <taxon>Acetobacterales</taxon>
        <taxon>Roseomonadaceae</taxon>
        <taxon>Roseomonas</taxon>
    </lineage>
</organism>
<dbReference type="Gene3D" id="2.40.180.10">
    <property type="entry name" value="Catalase core domain"/>
    <property type="match status" value="1"/>
</dbReference>
<gene>
    <name evidence="10" type="ORF">D6Z83_14555</name>
</gene>
<dbReference type="EC" id="1.11.1.6" evidence="2"/>
<feature type="compositionally biased region" description="Gly residues" evidence="8">
    <location>
        <begin position="40"/>
        <end position="53"/>
    </location>
</feature>
<dbReference type="PANTHER" id="PTHR11465:SF9">
    <property type="entry name" value="CATALASE"/>
    <property type="match status" value="1"/>
</dbReference>
<feature type="region of interest" description="Disordered" evidence="8">
    <location>
        <begin position="1"/>
        <end position="57"/>
    </location>
</feature>